<dbReference type="EMBL" id="CP012109">
    <property type="protein sequence ID" value="AKQ66897.1"/>
    <property type="molecule type" value="Genomic_DNA"/>
</dbReference>
<reference evidence="1 2" key="1">
    <citation type="journal article" date="2016" name="PLoS ONE">
        <title>Complete Genome Sequence and Comparative Genomics of a Novel Myxobacterium Myxococcus hansupus.</title>
        <authorList>
            <person name="Sharma G."/>
            <person name="Narwani T."/>
            <person name="Subramanian S."/>
        </authorList>
    </citation>
    <scope>NUCLEOTIDE SEQUENCE [LARGE SCALE GENOMIC DNA]</scope>
    <source>
        <strain evidence="2">mixupus</strain>
    </source>
</reference>
<evidence type="ECO:0000313" key="1">
    <source>
        <dbReference type="EMBL" id="AKQ66897.1"/>
    </source>
</evidence>
<evidence type="ECO:0000313" key="2">
    <source>
        <dbReference type="Proteomes" id="UP000009026"/>
    </source>
</evidence>
<dbReference type="STRING" id="1297742.A176_003809"/>
<name>A0A0H4XFD0_9BACT</name>
<accession>A0A0H4XFD0</accession>
<dbReference type="KEGG" id="mym:A176_003809"/>
<organism evidence="1 2">
    <name type="scientific">Pseudomyxococcus hansupus</name>
    <dbReference type="NCBI Taxonomy" id="1297742"/>
    <lineage>
        <taxon>Bacteria</taxon>
        <taxon>Pseudomonadati</taxon>
        <taxon>Myxococcota</taxon>
        <taxon>Myxococcia</taxon>
        <taxon>Myxococcales</taxon>
        <taxon>Cystobacterineae</taxon>
        <taxon>Myxococcaceae</taxon>
        <taxon>Pseudomyxococcus</taxon>
    </lineage>
</organism>
<keyword evidence="2" id="KW-1185">Reference proteome</keyword>
<dbReference type="AlphaFoldDB" id="A0A0H4XFD0"/>
<sequence>MGRDKFHHVVVGEMPPQNIAAFRVALAELKRLEERIEECRVFGCEVTEEIGKDFDDIKVHKKKKDFLRYMDRHGRHFPNLVAWVANLK</sequence>
<proteinExistence type="predicted"/>
<dbReference type="PATRIC" id="fig|1297742.4.peg.3852"/>
<dbReference type="Proteomes" id="UP000009026">
    <property type="component" value="Chromosome"/>
</dbReference>
<gene>
    <name evidence="1" type="ORF">A176_003809</name>
</gene>
<protein>
    <submittedName>
        <fullName evidence="1">Uncharacterized protein</fullName>
    </submittedName>
</protein>